<keyword evidence="9" id="KW-1185">Reference proteome</keyword>
<feature type="transmembrane region" description="Helical" evidence="6">
    <location>
        <begin position="157"/>
        <end position="173"/>
    </location>
</feature>
<evidence type="ECO:0000259" key="7">
    <source>
        <dbReference type="Pfam" id="PF04932"/>
    </source>
</evidence>
<evidence type="ECO:0000256" key="4">
    <source>
        <dbReference type="ARBA" id="ARBA00023136"/>
    </source>
</evidence>
<gene>
    <name evidence="8" type="ORF">AFCDBAGC_3840</name>
</gene>
<feature type="transmembrane region" description="Helical" evidence="6">
    <location>
        <begin position="259"/>
        <end position="277"/>
    </location>
</feature>
<organism evidence="8 9">
    <name type="scientific">Methylobacterium cerastii</name>
    <dbReference type="NCBI Taxonomy" id="932741"/>
    <lineage>
        <taxon>Bacteria</taxon>
        <taxon>Pseudomonadati</taxon>
        <taxon>Pseudomonadota</taxon>
        <taxon>Alphaproteobacteria</taxon>
        <taxon>Hyphomicrobiales</taxon>
        <taxon>Methylobacteriaceae</taxon>
        <taxon>Methylobacterium</taxon>
    </lineage>
</organism>
<feature type="transmembrane region" description="Helical" evidence="6">
    <location>
        <begin position="439"/>
        <end position="459"/>
    </location>
</feature>
<accession>A0ABQ4QL31</accession>
<evidence type="ECO:0000313" key="8">
    <source>
        <dbReference type="EMBL" id="GJD45961.1"/>
    </source>
</evidence>
<sequence>MRLALRTLPPLAIGAGAAAMAVSLANAPPKFAVVGLVAPLGGLAALILGQRVRLTPFLLVAFAVGLTVKLDVSVFQHFEAVGQYLPSIGGGAGLTVSVAFLVALTLIAFRLVGIGEAGPQRVSLDPPLVLTQLAFMAAGVLSLVNAGDPTYLWFDEWRFLTLLVVSVAIANLGPQDVRTLALAICVLCLVQTAAAAVQYVTGSELGLGVLGEEQIVEENINFQAQRRAAGFKVHPNILGYYYEVVWPLALALALSRGPAWLRLVGAMGALSALSGVVLTLSRASWLTYPLSASLVVLLVYRDRLLSRASLVVAGLLLAVGVVAAIVVGPMIWERLFADDGGSAAQRGPLNAAALALFSQFPILGVGLNNFGNMFATLDHTGLSRLAGLFDRSNHVVHNLHILVLTEVGIVGYAAFALVFGIGLWRGFSAVRRAPVGDPLAAIAGASAIGLLAHLLHGLVDPGFRLNLGIAELLYTALGMIAAVAAAQRAGRIAALTAPSAGPFSQGEQDRMRGVTFPDDARPSPQPSPAGRGSRVVPSRARSERRSAR</sequence>
<feature type="transmembrane region" description="Helical" evidence="6">
    <location>
        <begin position="409"/>
        <end position="427"/>
    </location>
</feature>
<dbReference type="PANTHER" id="PTHR37422">
    <property type="entry name" value="TEICHURONIC ACID BIOSYNTHESIS PROTEIN TUAE"/>
    <property type="match status" value="1"/>
</dbReference>
<dbReference type="EMBL" id="BPQG01000061">
    <property type="protein sequence ID" value="GJD45961.1"/>
    <property type="molecule type" value="Genomic_DNA"/>
</dbReference>
<evidence type="ECO:0000256" key="5">
    <source>
        <dbReference type="SAM" id="MobiDB-lite"/>
    </source>
</evidence>
<dbReference type="Proteomes" id="UP001055117">
    <property type="component" value="Unassembled WGS sequence"/>
</dbReference>
<evidence type="ECO:0000256" key="2">
    <source>
        <dbReference type="ARBA" id="ARBA00022692"/>
    </source>
</evidence>
<name>A0ABQ4QL31_9HYPH</name>
<feature type="transmembrane region" description="Helical" evidence="6">
    <location>
        <begin position="88"/>
        <end position="112"/>
    </location>
</feature>
<feature type="region of interest" description="Disordered" evidence="5">
    <location>
        <begin position="499"/>
        <end position="548"/>
    </location>
</feature>
<keyword evidence="2 6" id="KW-0812">Transmembrane</keyword>
<dbReference type="Pfam" id="PF04932">
    <property type="entry name" value="Wzy_C"/>
    <property type="match status" value="1"/>
</dbReference>
<comment type="subcellular location">
    <subcellularLocation>
        <location evidence="1">Membrane</location>
        <topology evidence="1">Multi-pass membrane protein</topology>
    </subcellularLocation>
</comment>
<evidence type="ECO:0000256" key="1">
    <source>
        <dbReference type="ARBA" id="ARBA00004141"/>
    </source>
</evidence>
<dbReference type="RefSeq" id="WP_238272755.1">
    <property type="nucleotide sequence ID" value="NZ_BPQG01000061.1"/>
</dbReference>
<evidence type="ECO:0000256" key="3">
    <source>
        <dbReference type="ARBA" id="ARBA00022989"/>
    </source>
</evidence>
<evidence type="ECO:0000256" key="6">
    <source>
        <dbReference type="SAM" id="Phobius"/>
    </source>
</evidence>
<dbReference type="InterPro" id="IPR007016">
    <property type="entry name" value="O-antigen_ligase-rel_domated"/>
</dbReference>
<feature type="domain" description="O-antigen ligase-related" evidence="7">
    <location>
        <begin position="269"/>
        <end position="416"/>
    </location>
</feature>
<feature type="transmembrane region" description="Helical" evidence="6">
    <location>
        <begin position="180"/>
        <end position="200"/>
    </location>
</feature>
<proteinExistence type="predicted"/>
<keyword evidence="3 6" id="KW-1133">Transmembrane helix</keyword>
<feature type="transmembrane region" description="Helical" evidence="6">
    <location>
        <begin position="465"/>
        <end position="486"/>
    </location>
</feature>
<feature type="transmembrane region" description="Helical" evidence="6">
    <location>
        <begin position="56"/>
        <end position="76"/>
    </location>
</feature>
<evidence type="ECO:0000313" key="9">
    <source>
        <dbReference type="Proteomes" id="UP001055117"/>
    </source>
</evidence>
<feature type="transmembrane region" description="Helical" evidence="6">
    <location>
        <begin position="124"/>
        <end position="145"/>
    </location>
</feature>
<protein>
    <recommendedName>
        <fullName evidence="7">O-antigen ligase-related domain-containing protein</fullName>
    </recommendedName>
</protein>
<reference evidence="8 9" key="1">
    <citation type="journal article" date="2021" name="Front. Microbiol.">
        <title>Comprehensive Comparative Genomics and Phenotyping of Methylobacterium Species.</title>
        <authorList>
            <person name="Alessa O."/>
            <person name="Ogura Y."/>
            <person name="Fujitani Y."/>
            <person name="Takami H."/>
            <person name="Hayashi T."/>
            <person name="Sahin N."/>
            <person name="Tani A."/>
        </authorList>
    </citation>
    <scope>NUCLEOTIDE SEQUENCE [LARGE SCALE GENOMIC DNA]</scope>
    <source>
        <strain evidence="8 9">DSM 23679</strain>
    </source>
</reference>
<feature type="transmembrane region" description="Helical" evidence="6">
    <location>
        <begin position="31"/>
        <end position="49"/>
    </location>
</feature>
<feature type="transmembrane region" description="Helical" evidence="6">
    <location>
        <begin position="312"/>
        <end position="332"/>
    </location>
</feature>
<dbReference type="PANTHER" id="PTHR37422:SF13">
    <property type="entry name" value="LIPOPOLYSACCHARIDE BIOSYNTHESIS PROTEIN PA4999-RELATED"/>
    <property type="match status" value="1"/>
</dbReference>
<dbReference type="InterPro" id="IPR051533">
    <property type="entry name" value="WaaL-like"/>
</dbReference>
<comment type="caution">
    <text evidence="8">The sequence shown here is derived from an EMBL/GenBank/DDBJ whole genome shotgun (WGS) entry which is preliminary data.</text>
</comment>
<keyword evidence="4 6" id="KW-0472">Membrane</keyword>